<reference evidence="1 2" key="1">
    <citation type="submission" date="2013-05" db="EMBL/GenBank/DDBJ databases">
        <title>Draft genome of the parasitic nematode Anyclostoma ceylanicum.</title>
        <authorList>
            <person name="Mitreva M."/>
        </authorList>
    </citation>
    <scope>NUCLEOTIDE SEQUENCE [LARGE SCALE GENOMIC DNA]</scope>
</reference>
<dbReference type="AlphaFoldDB" id="A0A0D6LTJ5"/>
<sequence>MLRYGFASGHKWTRSEDGAGHIWKNLDVSWVYTETTVLSKRPSLAIHTITAILREHRRAEDTPPVIIRPFQIELEKQAFKEDKRLSANAILRALRKAQASADDVKQLKLDAHPLDQQTNESDLKTELLARNPHC</sequence>
<evidence type="ECO:0000313" key="1">
    <source>
        <dbReference type="EMBL" id="EPB73361.1"/>
    </source>
</evidence>
<protein>
    <submittedName>
        <fullName evidence="1">Uncharacterized protein</fullName>
    </submittedName>
</protein>
<accession>A0A0D6LTJ5</accession>
<proteinExistence type="predicted"/>
<name>A0A0D6LTJ5_9BILA</name>
<keyword evidence="2" id="KW-1185">Reference proteome</keyword>
<gene>
    <name evidence="1" type="ORF">ANCCEY_07521</name>
</gene>
<dbReference type="EMBL" id="KE124992">
    <property type="protein sequence ID" value="EPB73361.1"/>
    <property type="molecule type" value="Genomic_DNA"/>
</dbReference>
<organism evidence="1 2">
    <name type="scientific">Ancylostoma ceylanicum</name>
    <dbReference type="NCBI Taxonomy" id="53326"/>
    <lineage>
        <taxon>Eukaryota</taxon>
        <taxon>Metazoa</taxon>
        <taxon>Ecdysozoa</taxon>
        <taxon>Nematoda</taxon>
        <taxon>Chromadorea</taxon>
        <taxon>Rhabditida</taxon>
        <taxon>Rhabditina</taxon>
        <taxon>Rhabditomorpha</taxon>
        <taxon>Strongyloidea</taxon>
        <taxon>Ancylostomatidae</taxon>
        <taxon>Ancylostomatinae</taxon>
        <taxon>Ancylostoma</taxon>
    </lineage>
</organism>
<evidence type="ECO:0000313" key="2">
    <source>
        <dbReference type="Proteomes" id="UP000054495"/>
    </source>
</evidence>
<dbReference type="Proteomes" id="UP000054495">
    <property type="component" value="Unassembled WGS sequence"/>
</dbReference>